<accession>A0A1Y2FQB7</accession>
<keyword evidence="4 6" id="KW-0009">Actin-binding</keyword>
<comment type="function">
    <text evidence="6">Functions as component of the Arp2/3 complex which is involved in regulation of actin polymerization and together with an activating nucleation-promoting factor (NPF) mediates the formation of branched actin networks.</text>
</comment>
<dbReference type="Pfam" id="PF04062">
    <property type="entry name" value="P21-Arc"/>
    <property type="match status" value="1"/>
</dbReference>
<proteinExistence type="inferred from homology"/>
<dbReference type="OMA" id="TPSKWWL"/>
<evidence type="ECO:0000256" key="3">
    <source>
        <dbReference type="ARBA" id="ARBA00022490"/>
    </source>
</evidence>
<evidence type="ECO:0000256" key="1">
    <source>
        <dbReference type="ARBA" id="ARBA00004245"/>
    </source>
</evidence>
<dbReference type="GO" id="GO:0030833">
    <property type="term" value="P:regulation of actin filament polymerization"/>
    <property type="evidence" value="ECO:0007669"/>
    <property type="project" value="InterPro"/>
</dbReference>
<organism evidence="7 8">
    <name type="scientific">Protomyces lactucae-debilis</name>
    <dbReference type="NCBI Taxonomy" id="2754530"/>
    <lineage>
        <taxon>Eukaryota</taxon>
        <taxon>Fungi</taxon>
        <taxon>Dikarya</taxon>
        <taxon>Ascomycota</taxon>
        <taxon>Taphrinomycotina</taxon>
        <taxon>Taphrinomycetes</taxon>
        <taxon>Taphrinales</taxon>
        <taxon>Protomycetaceae</taxon>
        <taxon>Protomyces</taxon>
    </lineage>
</organism>
<dbReference type="STRING" id="56484.A0A1Y2FQB7"/>
<dbReference type="GO" id="GO:0034314">
    <property type="term" value="P:Arp2/3 complex-mediated actin nucleation"/>
    <property type="evidence" value="ECO:0007669"/>
    <property type="project" value="UniProtKB-UniRule"/>
</dbReference>
<dbReference type="EMBL" id="MCFI01000003">
    <property type="protein sequence ID" value="ORY86192.1"/>
    <property type="molecule type" value="Genomic_DNA"/>
</dbReference>
<reference evidence="7 8" key="1">
    <citation type="submission" date="2016-07" db="EMBL/GenBank/DDBJ databases">
        <title>Pervasive Adenine N6-methylation of Active Genes in Fungi.</title>
        <authorList>
            <consortium name="DOE Joint Genome Institute"/>
            <person name="Mondo S.J."/>
            <person name="Dannebaum R.O."/>
            <person name="Kuo R.C."/>
            <person name="Labutti K."/>
            <person name="Haridas S."/>
            <person name="Kuo A."/>
            <person name="Salamov A."/>
            <person name="Ahrendt S.R."/>
            <person name="Lipzen A."/>
            <person name="Sullivan W."/>
            <person name="Andreopoulos W.B."/>
            <person name="Clum A."/>
            <person name="Lindquist E."/>
            <person name="Daum C."/>
            <person name="Ramamoorthy G.K."/>
            <person name="Gryganskyi A."/>
            <person name="Culley D."/>
            <person name="Magnuson J.K."/>
            <person name="James T.Y."/>
            <person name="O'Malley M.A."/>
            <person name="Stajich J.E."/>
            <person name="Spatafora J.W."/>
            <person name="Visel A."/>
            <person name="Grigoriev I.V."/>
        </authorList>
    </citation>
    <scope>NUCLEOTIDE SEQUENCE [LARGE SCALE GENOMIC DNA]</scope>
    <source>
        <strain evidence="7 8">12-1054</strain>
    </source>
</reference>
<protein>
    <recommendedName>
        <fullName evidence="6">Actin-related protein 2/3 complex subunit 3</fullName>
    </recommendedName>
</protein>
<comment type="caution">
    <text evidence="7">The sequence shown here is derived from an EMBL/GenBank/DDBJ whole genome shotgun (WGS) entry which is preliminary data.</text>
</comment>
<dbReference type="InterPro" id="IPR036753">
    <property type="entry name" value="ARPC3_sf"/>
</dbReference>
<dbReference type="GO" id="GO:0005885">
    <property type="term" value="C:Arp2/3 protein complex"/>
    <property type="evidence" value="ECO:0007669"/>
    <property type="project" value="UniProtKB-UniRule"/>
</dbReference>
<keyword evidence="8" id="KW-1185">Reference proteome</keyword>
<dbReference type="Proteomes" id="UP000193685">
    <property type="component" value="Unassembled WGS sequence"/>
</dbReference>
<evidence type="ECO:0000256" key="5">
    <source>
        <dbReference type="ARBA" id="ARBA00023212"/>
    </source>
</evidence>
<dbReference type="SUPFAM" id="SSF69060">
    <property type="entry name" value="Arp2/3 complex 21 kDa subunit ARPC3"/>
    <property type="match status" value="1"/>
</dbReference>
<dbReference type="GeneID" id="63785261"/>
<keyword evidence="5 6" id="KW-0206">Cytoskeleton</keyword>
<comment type="similarity">
    <text evidence="2 6">Belongs to the ARPC3 family.</text>
</comment>
<sequence length="183" mass="20622">MPAYHSSFLEDADTRIVSTMALLPLNTKVKGPAYPPQDPGAPDILDECVELFRANTFFRNFTIDGPSDRTLIYGILYISECLTKLMTSGQKYGPQGAVPKQEAVKLLTTLALDQFSIPGEAGFPLNNIYAAPSNRNEADLLRSYLTQFRQELGARVIEKVYFRDATRPDKFWLAFTKRKFMGR</sequence>
<keyword evidence="3 6" id="KW-0963">Cytoplasm</keyword>
<comment type="subunit">
    <text evidence="6">Component of the Arp2/3 complex.</text>
</comment>
<evidence type="ECO:0000256" key="4">
    <source>
        <dbReference type="ARBA" id="ARBA00023203"/>
    </source>
</evidence>
<evidence type="ECO:0000256" key="6">
    <source>
        <dbReference type="PIRNR" id="PIRNR016315"/>
    </source>
</evidence>
<dbReference type="InterPro" id="IPR007204">
    <property type="entry name" value="ARPC3"/>
</dbReference>
<dbReference type="PIRSF" id="PIRSF016315">
    <property type="entry name" value="ARP2/3_P21-Arc"/>
    <property type="match status" value="1"/>
</dbReference>
<evidence type="ECO:0000313" key="8">
    <source>
        <dbReference type="Proteomes" id="UP000193685"/>
    </source>
</evidence>
<dbReference type="GO" id="GO:0003779">
    <property type="term" value="F:actin binding"/>
    <property type="evidence" value="ECO:0007669"/>
    <property type="project" value="UniProtKB-KW"/>
</dbReference>
<dbReference type="OrthoDB" id="200404at2759"/>
<dbReference type="PANTHER" id="PTHR12391">
    <property type="entry name" value="ARP2/3 COMPLEX 21 KD SUBUNIT"/>
    <property type="match status" value="1"/>
</dbReference>
<dbReference type="AlphaFoldDB" id="A0A1Y2FQB7"/>
<dbReference type="RefSeq" id="XP_040727374.1">
    <property type="nucleotide sequence ID" value="XM_040868662.1"/>
</dbReference>
<comment type="subcellular location">
    <subcellularLocation>
        <location evidence="1 6">Cytoplasm</location>
        <location evidence="1 6">Cytoskeleton</location>
    </subcellularLocation>
</comment>
<evidence type="ECO:0000256" key="2">
    <source>
        <dbReference type="ARBA" id="ARBA00010856"/>
    </source>
</evidence>
<dbReference type="Gene3D" id="1.10.1760.10">
    <property type="entry name" value="Actin-related protein 2/3 complex subunit 3"/>
    <property type="match status" value="1"/>
</dbReference>
<gene>
    <name evidence="7" type="ORF">BCR37DRAFT_376737</name>
</gene>
<evidence type="ECO:0000313" key="7">
    <source>
        <dbReference type="EMBL" id="ORY86192.1"/>
    </source>
</evidence>
<name>A0A1Y2FQB7_PROLT</name>